<accession>A0A9N8VRE2</accession>
<gene>
    <name evidence="1" type="ORF">PBRASI_LOCUS380</name>
</gene>
<comment type="caution">
    <text evidence="1">The sequence shown here is derived from an EMBL/GenBank/DDBJ whole genome shotgun (WGS) entry which is preliminary data.</text>
</comment>
<dbReference type="EMBL" id="CAJVPI010000018">
    <property type="protein sequence ID" value="CAG8457177.1"/>
    <property type="molecule type" value="Genomic_DNA"/>
</dbReference>
<name>A0A9N8VRE2_9GLOM</name>
<keyword evidence="2" id="KW-1185">Reference proteome</keyword>
<evidence type="ECO:0000313" key="1">
    <source>
        <dbReference type="EMBL" id="CAG8457177.1"/>
    </source>
</evidence>
<dbReference type="AlphaFoldDB" id="A0A9N8VRE2"/>
<dbReference type="Proteomes" id="UP000789739">
    <property type="component" value="Unassembled WGS sequence"/>
</dbReference>
<protein>
    <submittedName>
        <fullName evidence="1">6082_t:CDS:1</fullName>
    </submittedName>
</protein>
<dbReference type="SUPFAM" id="SSF56112">
    <property type="entry name" value="Protein kinase-like (PK-like)"/>
    <property type="match status" value="1"/>
</dbReference>
<sequence>MAMEALAHALVALKMGLQELNHYCQAHYGQVHYINTSNLLHEDSFPYIHKFVTKSREFDFSYVKPLYNGKPLFLVKGKSGDFQDKLIVVKFVKRYGIEGHNYCAMNKVAPKVYAYNHITGWIMVVMEYLSEQEYINITAHTAIHDWKQDQKVLLRKAEDVVSILHAGGFAHGDLQVSNIMTQMKIIDFDWCGLDGSVTLSTFYQHQCSMAS</sequence>
<reference evidence="1" key="1">
    <citation type="submission" date="2021-06" db="EMBL/GenBank/DDBJ databases">
        <authorList>
            <person name="Kallberg Y."/>
            <person name="Tangrot J."/>
            <person name="Rosling A."/>
        </authorList>
    </citation>
    <scope>NUCLEOTIDE SEQUENCE</scope>
    <source>
        <strain evidence="1">BR232B</strain>
    </source>
</reference>
<organism evidence="1 2">
    <name type="scientific">Paraglomus brasilianum</name>
    <dbReference type="NCBI Taxonomy" id="144538"/>
    <lineage>
        <taxon>Eukaryota</taxon>
        <taxon>Fungi</taxon>
        <taxon>Fungi incertae sedis</taxon>
        <taxon>Mucoromycota</taxon>
        <taxon>Glomeromycotina</taxon>
        <taxon>Glomeromycetes</taxon>
        <taxon>Paraglomerales</taxon>
        <taxon>Paraglomeraceae</taxon>
        <taxon>Paraglomus</taxon>
    </lineage>
</organism>
<dbReference type="InterPro" id="IPR011009">
    <property type="entry name" value="Kinase-like_dom_sf"/>
</dbReference>
<evidence type="ECO:0000313" key="2">
    <source>
        <dbReference type="Proteomes" id="UP000789739"/>
    </source>
</evidence>
<dbReference type="OrthoDB" id="3250441at2759"/>
<dbReference type="Gene3D" id="1.10.510.10">
    <property type="entry name" value="Transferase(Phosphotransferase) domain 1"/>
    <property type="match status" value="1"/>
</dbReference>
<proteinExistence type="predicted"/>